<evidence type="ECO:0000259" key="3">
    <source>
        <dbReference type="Pfam" id="PF13458"/>
    </source>
</evidence>
<dbReference type="InterPro" id="IPR028082">
    <property type="entry name" value="Peripla_BP_I"/>
</dbReference>
<evidence type="ECO:0000313" key="4">
    <source>
        <dbReference type="EMBL" id="QTA80059.1"/>
    </source>
</evidence>
<dbReference type="KEGG" id="dli:dnl_23450"/>
<organism evidence="4 5">
    <name type="scientific">Desulfonema limicola</name>
    <dbReference type="NCBI Taxonomy" id="45656"/>
    <lineage>
        <taxon>Bacteria</taxon>
        <taxon>Pseudomonadati</taxon>
        <taxon>Thermodesulfobacteriota</taxon>
        <taxon>Desulfobacteria</taxon>
        <taxon>Desulfobacterales</taxon>
        <taxon>Desulfococcaceae</taxon>
        <taxon>Desulfonema</taxon>
    </lineage>
</organism>
<evidence type="ECO:0000256" key="2">
    <source>
        <dbReference type="ARBA" id="ARBA00022729"/>
    </source>
</evidence>
<dbReference type="EMBL" id="CP061799">
    <property type="protein sequence ID" value="QTA80059.1"/>
    <property type="molecule type" value="Genomic_DNA"/>
</dbReference>
<dbReference type="Pfam" id="PF13458">
    <property type="entry name" value="Peripla_BP_6"/>
    <property type="match status" value="1"/>
</dbReference>
<comment type="similarity">
    <text evidence="1">Belongs to the leucine-binding protein family.</text>
</comment>
<keyword evidence="2" id="KW-0732">Signal</keyword>
<accession>A0A975B721</accession>
<sequence length="134" mass="14422">MTIGVSGTYSGGFASVGKSVSDGESDYLKWLGYNGGIEYKAPDGKIKKAGIRVIVEDNEYKPAKAAIVYETFKAKGINIITGFGSTPGQVCAENASKDHIPYLSWYAYATPLGYRPKPQYYCTGLTDIAEMATP</sequence>
<evidence type="ECO:0000256" key="1">
    <source>
        <dbReference type="ARBA" id="ARBA00010062"/>
    </source>
</evidence>
<dbReference type="Proteomes" id="UP000663720">
    <property type="component" value="Chromosome"/>
</dbReference>
<feature type="domain" description="Leucine-binding protein" evidence="3">
    <location>
        <begin position="2"/>
        <end position="127"/>
    </location>
</feature>
<dbReference type="AlphaFoldDB" id="A0A975B721"/>
<protein>
    <submittedName>
        <fullName evidence="4">Periplasmic binding protein domain-containing protein</fullName>
    </submittedName>
</protein>
<keyword evidence="5" id="KW-1185">Reference proteome</keyword>
<evidence type="ECO:0000313" key="5">
    <source>
        <dbReference type="Proteomes" id="UP000663720"/>
    </source>
</evidence>
<dbReference type="Gene3D" id="3.40.50.2300">
    <property type="match status" value="1"/>
</dbReference>
<dbReference type="SUPFAM" id="SSF53822">
    <property type="entry name" value="Periplasmic binding protein-like I"/>
    <property type="match status" value="1"/>
</dbReference>
<dbReference type="InterPro" id="IPR028081">
    <property type="entry name" value="Leu-bd"/>
</dbReference>
<name>A0A975B721_9BACT</name>
<proteinExistence type="inferred from homology"/>
<reference evidence="4" key="1">
    <citation type="journal article" date="2021" name="Microb. Physiol.">
        <title>Proteogenomic Insights into the Physiology of Marine, Sulfate-Reducing, Filamentous Desulfonema limicola and Desulfonema magnum.</title>
        <authorList>
            <person name="Schnaars V."/>
            <person name="Wohlbrand L."/>
            <person name="Scheve S."/>
            <person name="Hinrichs C."/>
            <person name="Reinhardt R."/>
            <person name="Rabus R."/>
        </authorList>
    </citation>
    <scope>NUCLEOTIDE SEQUENCE</scope>
    <source>
        <strain evidence="4">5ac10</strain>
    </source>
</reference>
<gene>
    <name evidence="4" type="ORF">dnl_23450</name>
</gene>